<feature type="domain" description="UPF0033" evidence="2">
    <location>
        <begin position="5"/>
        <end position="29"/>
    </location>
</feature>
<dbReference type="PROSITE" id="PS01148">
    <property type="entry name" value="UPF0033"/>
    <property type="match status" value="1"/>
</dbReference>
<organism evidence="3 4">
    <name type="scientific">Clostridium liquoris</name>
    <dbReference type="NCBI Taxonomy" id="1289519"/>
    <lineage>
        <taxon>Bacteria</taxon>
        <taxon>Bacillati</taxon>
        <taxon>Bacillota</taxon>
        <taxon>Clostridia</taxon>
        <taxon>Eubacteriales</taxon>
        <taxon>Clostridiaceae</taxon>
        <taxon>Clostridium</taxon>
    </lineage>
</organism>
<dbReference type="PANTHER" id="PTHR33279:SF6">
    <property type="entry name" value="SULFUR CARRIER PROTEIN YEDF-RELATED"/>
    <property type="match status" value="1"/>
</dbReference>
<evidence type="ECO:0000313" key="4">
    <source>
        <dbReference type="Proteomes" id="UP000239706"/>
    </source>
</evidence>
<name>A0A2T0B8W6_9CLOT</name>
<reference evidence="3 4" key="1">
    <citation type="submission" date="2018-03" db="EMBL/GenBank/DDBJ databases">
        <title>Genome sequence of Clostridium liquoris DSM 100320.</title>
        <authorList>
            <person name="Poehlein A."/>
            <person name="Daniel R."/>
        </authorList>
    </citation>
    <scope>NUCLEOTIDE SEQUENCE [LARGE SCALE GENOMIC DNA]</scope>
    <source>
        <strain evidence="3 4">DSM 100320</strain>
    </source>
</reference>
<dbReference type="Proteomes" id="UP000239706">
    <property type="component" value="Unassembled WGS sequence"/>
</dbReference>
<dbReference type="Gene3D" id="3.30.110.40">
    <property type="entry name" value="TusA-like domain"/>
    <property type="match status" value="1"/>
</dbReference>
<dbReference type="RefSeq" id="WP_106062553.1">
    <property type="nucleotide sequence ID" value="NZ_PVXO01000007.1"/>
</dbReference>
<dbReference type="SUPFAM" id="SSF75169">
    <property type="entry name" value="DsrEFH-like"/>
    <property type="match status" value="1"/>
</dbReference>
<comment type="similarity">
    <text evidence="1">Belongs to the sulfur carrier protein TusA family.</text>
</comment>
<keyword evidence="4" id="KW-1185">Reference proteome</keyword>
<dbReference type="InterPro" id="IPR001455">
    <property type="entry name" value="TusA-like"/>
</dbReference>
<proteinExistence type="inferred from homology"/>
<dbReference type="InterPro" id="IPR019870">
    <property type="entry name" value="Se_metab_YedF"/>
</dbReference>
<dbReference type="InterPro" id="IPR027396">
    <property type="entry name" value="DsrEFH-like"/>
</dbReference>
<accession>A0A2T0B8W6</accession>
<dbReference type="CDD" id="cd03421">
    <property type="entry name" value="SirA_like_N"/>
    <property type="match status" value="1"/>
</dbReference>
<dbReference type="OrthoDB" id="9801500at2"/>
<comment type="caution">
    <text evidence="3">The sequence shown here is derived from an EMBL/GenBank/DDBJ whole genome shotgun (WGS) entry which is preliminary data.</text>
</comment>
<dbReference type="NCBIfam" id="TIGR03527">
    <property type="entry name" value="selenium_YedF"/>
    <property type="match status" value="1"/>
</dbReference>
<dbReference type="EMBL" id="PVXO01000007">
    <property type="protein sequence ID" value="PRR80341.1"/>
    <property type="molecule type" value="Genomic_DNA"/>
</dbReference>
<evidence type="ECO:0000256" key="1">
    <source>
        <dbReference type="ARBA" id="ARBA00008984"/>
    </source>
</evidence>
<sequence length="195" mass="22003">MSKIIDCRGLKCPEPVIQTKKYFESINEGEGEIIVDNEIAKNNILKYCKNIGYKVELKEQREGYYRIIANKELQCKCEDISFNNGTVTLVISTNEFGEGSKELGTMLMKSYMFALSESDKIPENIIFLNSGVLLTTKGSEVLDSLTKLQERGSNILSCGMCLDYYNLKDKLEVGEISNMYTIVEKMGNSNNTIKL</sequence>
<dbReference type="InterPro" id="IPR003787">
    <property type="entry name" value="Sulphur_relay_DsrE/F-like"/>
</dbReference>
<evidence type="ECO:0000313" key="3">
    <source>
        <dbReference type="EMBL" id="PRR80341.1"/>
    </source>
</evidence>
<dbReference type="Pfam" id="PF02635">
    <property type="entry name" value="DsrE"/>
    <property type="match status" value="1"/>
</dbReference>
<protein>
    <submittedName>
        <fullName evidence="3">Sulfur transfer protein SirA</fullName>
    </submittedName>
</protein>
<dbReference type="InterPro" id="IPR036868">
    <property type="entry name" value="TusA-like_sf"/>
</dbReference>
<gene>
    <name evidence="3" type="ORF">CLLI_03680</name>
</gene>
<dbReference type="Pfam" id="PF01206">
    <property type="entry name" value="TusA"/>
    <property type="match status" value="1"/>
</dbReference>
<dbReference type="PANTHER" id="PTHR33279">
    <property type="entry name" value="SULFUR CARRIER PROTEIN YEDF-RELATED"/>
    <property type="match status" value="1"/>
</dbReference>
<dbReference type="SUPFAM" id="SSF64307">
    <property type="entry name" value="SirA-like"/>
    <property type="match status" value="1"/>
</dbReference>
<evidence type="ECO:0000259" key="2">
    <source>
        <dbReference type="PROSITE" id="PS01148"/>
    </source>
</evidence>
<dbReference type="AlphaFoldDB" id="A0A2T0B8W6"/>